<dbReference type="eggNOG" id="KOG0254">
    <property type="taxonomic scope" value="Eukaryota"/>
</dbReference>
<keyword evidence="3" id="KW-1185">Reference proteome</keyword>
<dbReference type="OrthoDB" id="440553at2759"/>
<dbReference type="VEuPathDB" id="FungiDB:MYCTH_2298749"/>
<evidence type="ECO:0000313" key="3">
    <source>
        <dbReference type="Proteomes" id="UP000007322"/>
    </source>
</evidence>
<dbReference type="EMBL" id="CP003002">
    <property type="protein sequence ID" value="AEO55187.1"/>
    <property type="molecule type" value="Genomic_DNA"/>
</dbReference>
<dbReference type="KEGG" id="mtm:MYCTH_2298749"/>
<sequence>MGIAASSAILGAKTRSGTPGGSVPSEMLTHMASDPSALSPEQWAAIRRVYTKALREDMIVCCAVLAVAMVVTLGVYKRDRVTIEEMMKQRYREEGERRRAADNRRDQAESGGVI</sequence>
<dbReference type="HOGENOM" id="CLU_2127097_0_0_1"/>
<evidence type="ECO:0000256" key="1">
    <source>
        <dbReference type="SAM" id="MobiDB-lite"/>
    </source>
</evidence>
<feature type="compositionally biased region" description="Basic and acidic residues" evidence="1">
    <location>
        <begin position="89"/>
        <end position="108"/>
    </location>
</feature>
<feature type="region of interest" description="Disordered" evidence="1">
    <location>
        <begin position="89"/>
        <end position="114"/>
    </location>
</feature>
<feature type="region of interest" description="Disordered" evidence="1">
    <location>
        <begin position="12"/>
        <end position="36"/>
    </location>
</feature>
<dbReference type="RefSeq" id="XP_003660432.1">
    <property type="nucleotide sequence ID" value="XM_003660384.1"/>
</dbReference>
<protein>
    <submittedName>
        <fullName evidence="2">Uncharacterized protein</fullName>
    </submittedName>
</protein>
<evidence type="ECO:0000313" key="2">
    <source>
        <dbReference type="EMBL" id="AEO55187.1"/>
    </source>
</evidence>
<organism evidence="2 3">
    <name type="scientific">Thermothelomyces thermophilus (strain ATCC 42464 / BCRC 31852 / DSM 1799)</name>
    <name type="common">Sporotrichum thermophile</name>
    <dbReference type="NCBI Taxonomy" id="573729"/>
    <lineage>
        <taxon>Eukaryota</taxon>
        <taxon>Fungi</taxon>
        <taxon>Dikarya</taxon>
        <taxon>Ascomycota</taxon>
        <taxon>Pezizomycotina</taxon>
        <taxon>Sordariomycetes</taxon>
        <taxon>Sordariomycetidae</taxon>
        <taxon>Sordariales</taxon>
        <taxon>Chaetomiaceae</taxon>
        <taxon>Thermothelomyces</taxon>
    </lineage>
</organism>
<gene>
    <name evidence="2" type="ORF">MYCTH_2298749</name>
</gene>
<reference evidence="2 3" key="1">
    <citation type="journal article" date="2011" name="Nat. Biotechnol.">
        <title>Comparative genomic analysis of the thermophilic biomass-degrading fungi Myceliophthora thermophila and Thielavia terrestris.</title>
        <authorList>
            <person name="Berka R.M."/>
            <person name="Grigoriev I.V."/>
            <person name="Otillar R."/>
            <person name="Salamov A."/>
            <person name="Grimwood J."/>
            <person name="Reid I."/>
            <person name="Ishmael N."/>
            <person name="John T."/>
            <person name="Darmond C."/>
            <person name="Moisan M.-C."/>
            <person name="Henrissat B."/>
            <person name="Coutinho P.M."/>
            <person name="Lombard V."/>
            <person name="Natvig D.O."/>
            <person name="Lindquist E."/>
            <person name="Schmutz J."/>
            <person name="Lucas S."/>
            <person name="Harris P."/>
            <person name="Powlowski J."/>
            <person name="Bellemare A."/>
            <person name="Taylor D."/>
            <person name="Butler G."/>
            <person name="de Vries R.P."/>
            <person name="Allijn I.E."/>
            <person name="van den Brink J."/>
            <person name="Ushinsky S."/>
            <person name="Storms R."/>
            <person name="Powell A.J."/>
            <person name="Paulsen I.T."/>
            <person name="Elbourne L.D.H."/>
            <person name="Baker S.E."/>
            <person name="Magnuson J."/>
            <person name="LaBoissiere S."/>
            <person name="Clutterbuck A.J."/>
            <person name="Martinez D."/>
            <person name="Wogulis M."/>
            <person name="de Leon A.L."/>
            <person name="Rey M.W."/>
            <person name="Tsang A."/>
        </authorList>
    </citation>
    <scope>NUCLEOTIDE SEQUENCE [LARGE SCALE GENOMIC DNA]</scope>
    <source>
        <strain evidence="3">ATCC 42464 / BCRC 31852 / DSM 1799</strain>
    </source>
</reference>
<name>G2Q320_THET4</name>
<dbReference type="GeneID" id="11508134"/>
<accession>G2Q320</accession>
<proteinExistence type="predicted"/>
<dbReference type="Proteomes" id="UP000007322">
    <property type="component" value="Chromosome 1"/>
</dbReference>
<dbReference type="AlphaFoldDB" id="G2Q320"/>
<dbReference type="InParanoid" id="G2Q320"/>
<feature type="non-terminal residue" evidence="2">
    <location>
        <position position="114"/>
    </location>
</feature>